<reference evidence="1" key="1">
    <citation type="submission" date="2020-08" db="EMBL/GenBank/DDBJ databases">
        <title>Multicomponent nature underlies the extraordinary mechanical properties of spider dragline silk.</title>
        <authorList>
            <person name="Kono N."/>
            <person name="Nakamura H."/>
            <person name="Mori M."/>
            <person name="Yoshida Y."/>
            <person name="Ohtoshi R."/>
            <person name="Malay A.D."/>
            <person name="Moran D.A.P."/>
            <person name="Tomita M."/>
            <person name="Numata K."/>
            <person name="Arakawa K."/>
        </authorList>
    </citation>
    <scope>NUCLEOTIDE SEQUENCE</scope>
</reference>
<sequence length="108" mass="12279">MQCIGKWDRRLQRPPRRWKVIVRVGSKIKTIVSMCSAYTVVRMDEMVKLLGRRAVMNVRQLVVTVTVVTTLVKTEYDRWLSAASCINEVISIGKHGVVNVTVYGNIAM</sequence>
<name>A0A8X6MYS9_NEPPI</name>
<organism evidence="1 2">
    <name type="scientific">Nephila pilipes</name>
    <name type="common">Giant wood spider</name>
    <name type="synonym">Nephila maculata</name>
    <dbReference type="NCBI Taxonomy" id="299642"/>
    <lineage>
        <taxon>Eukaryota</taxon>
        <taxon>Metazoa</taxon>
        <taxon>Ecdysozoa</taxon>
        <taxon>Arthropoda</taxon>
        <taxon>Chelicerata</taxon>
        <taxon>Arachnida</taxon>
        <taxon>Araneae</taxon>
        <taxon>Araneomorphae</taxon>
        <taxon>Entelegynae</taxon>
        <taxon>Araneoidea</taxon>
        <taxon>Nephilidae</taxon>
        <taxon>Nephila</taxon>
    </lineage>
</organism>
<gene>
    <name evidence="1" type="ORF">NPIL_381771</name>
</gene>
<protein>
    <submittedName>
        <fullName evidence="1">Uncharacterized protein</fullName>
    </submittedName>
</protein>
<accession>A0A8X6MYS9</accession>
<dbReference type="Proteomes" id="UP000887013">
    <property type="component" value="Unassembled WGS sequence"/>
</dbReference>
<proteinExistence type="predicted"/>
<evidence type="ECO:0000313" key="1">
    <source>
        <dbReference type="EMBL" id="GFS84816.1"/>
    </source>
</evidence>
<evidence type="ECO:0000313" key="2">
    <source>
        <dbReference type="Proteomes" id="UP000887013"/>
    </source>
</evidence>
<dbReference type="EMBL" id="BMAW01003659">
    <property type="protein sequence ID" value="GFS84816.1"/>
    <property type="molecule type" value="Genomic_DNA"/>
</dbReference>
<comment type="caution">
    <text evidence="1">The sequence shown here is derived from an EMBL/GenBank/DDBJ whole genome shotgun (WGS) entry which is preliminary data.</text>
</comment>
<keyword evidence="2" id="KW-1185">Reference proteome</keyword>
<dbReference type="AlphaFoldDB" id="A0A8X6MYS9"/>